<dbReference type="GO" id="GO:0006749">
    <property type="term" value="P:glutathione metabolic process"/>
    <property type="evidence" value="ECO:0007669"/>
    <property type="project" value="TreeGrafter"/>
</dbReference>
<dbReference type="GO" id="GO:0005737">
    <property type="term" value="C:cytoplasm"/>
    <property type="evidence" value="ECO:0007669"/>
    <property type="project" value="InterPro"/>
</dbReference>
<dbReference type="NCBIfam" id="TIGR01262">
    <property type="entry name" value="maiA"/>
    <property type="match status" value="1"/>
</dbReference>
<dbReference type="InterPro" id="IPR004045">
    <property type="entry name" value="Glutathione_S-Trfase_N"/>
</dbReference>
<comment type="similarity">
    <text evidence="1">Belongs to the GST superfamily. Zeta family.</text>
</comment>
<evidence type="ECO:0000313" key="5">
    <source>
        <dbReference type="Proteomes" id="UP000054911"/>
    </source>
</evidence>
<dbReference type="SUPFAM" id="SSF52833">
    <property type="entry name" value="Thioredoxin-like"/>
    <property type="match status" value="1"/>
</dbReference>
<dbReference type="SUPFAM" id="SSF47616">
    <property type="entry name" value="GST C-terminal domain-like"/>
    <property type="match status" value="1"/>
</dbReference>
<dbReference type="SFLD" id="SFLDG00358">
    <property type="entry name" value="Main_(cytGST)"/>
    <property type="match status" value="1"/>
</dbReference>
<dbReference type="InterPro" id="IPR010987">
    <property type="entry name" value="Glutathione-S-Trfase_C-like"/>
</dbReference>
<sequence>MASANSPCASSECMNMKLYSYFRSSAAYRVRIALNLKGLDYEYEAVHLLGDGGQQLKPEYRAVNPDGIVPALVDDGDILTQSLAIIEYLEETHPEPPLLPKRPSDRAFVRSVAMQVACEIHPLDNLRVLKYLKHQVKVPDEAKDAWYRHWVETGFASLEKRLAADPRVGALTFGDTPTVADLCIVPQVFNARRFGIDVSPYPTLARIADHACTLDAFARAAPAQQPDAE</sequence>
<dbReference type="PANTHER" id="PTHR42673:SF4">
    <property type="entry name" value="MALEYLACETOACETATE ISOMERASE"/>
    <property type="match status" value="1"/>
</dbReference>
<organism evidence="4 5">
    <name type="scientific">Caballeronia pedi</name>
    <dbReference type="NCBI Taxonomy" id="1777141"/>
    <lineage>
        <taxon>Bacteria</taxon>
        <taxon>Pseudomonadati</taxon>
        <taxon>Pseudomonadota</taxon>
        <taxon>Betaproteobacteria</taxon>
        <taxon>Burkholderiales</taxon>
        <taxon>Burkholderiaceae</taxon>
        <taxon>Caballeronia</taxon>
    </lineage>
</organism>
<dbReference type="InterPro" id="IPR036282">
    <property type="entry name" value="Glutathione-S-Trfase_C_sf"/>
</dbReference>
<dbReference type="PROSITE" id="PS50405">
    <property type="entry name" value="GST_CTER"/>
    <property type="match status" value="1"/>
</dbReference>
<reference evidence="4" key="1">
    <citation type="submission" date="2016-01" db="EMBL/GenBank/DDBJ databases">
        <authorList>
            <person name="Peeters C."/>
        </authorList>
    </citation>
    <scope>NUCLEOTIDE SEQUENCE [LARGE SCALE GENOMIC DNA]</scope>
    <source>
        <strain evidence="4">LMG 29323</strain>
    </source>
</reference>
<dbReference type="InterPro" id="IPR034330">
    <property type="entry name" value="GST_Zeta_C"/>
</dbReference>
<evidence type="ECO:0000259" key="2">
    <source>
        <dbReference type="PROSITE" id="PS50404"/>
    </source>
</evidence>
<keyword evidence="4" id="KW-0413">Isomerase</keyword>
<dbReference type="CDD" id="cd03042">
    <property type="entry name" value="GST_N_Zeta"/>
    <property type="match status" value="1"/>
</dbReference>
<dbReference type="InterPro" id="IPR036249">
    <property type="entry name" value="Thioredoxin-like_sf"/>
</dbReference>
<dbReference type="InterPro" id="IPR034333">
    <property type="entry name" value="GST_Zeta_N"/>
</dbReference>
<dbReference type="STRING" id="1777141.AWB80_00110"/>
<gene>
    <name evidence="4" type="ORF">AWB80_00110</name>
</gene>
<dbReference type="Proteomes" id="UP000054911">
    <property type="component" value="Unassembled WGS sequence"/>
</dbReference>
<keyword evidence="5" id="KW-1185">Reference proteome</keyword>
<feature type="domain" description="GST N-terminal" evidence="2">
    <location>
        <begin position="14"/>
        <end position="97"/>
    </location>
</feature>
<dbReference type="Gene3D" id="1.20.1050.10">
    <property type="match status" value="1"/>
</dbReference>
<dbReference type="InterPro" id="IPR040079">
    <property type="entry name" value="Glutathione_S-Trfase"/>
</dbReference>
<dbReference type="InterPro" id="IPR005955">
    <property type="entry name" value="GST_Zeta"/>
</dbReference>
<dbReference type="EMBL" id="FCOE02000001">
    <property type="protein sequence ID" value="SAK39670.1"/>
    <property type="molecule type" value="Genomic_DNA"/>
</dbReference>
<dbReference type="Pfam" id="PF13417">
    <property type="entry name" value="GST_N_3"/>
    <property type="match status" value="1"/>
</dbReference>
<evidence type="ECO:0000259" key="3">
    <source>
        <dbReference type="PROSITE" id="PS50405"/>
    </source>
</evidence>
<protein>
    <submittedName>
        <fullName evidence="4">Maleylacetoacetate isomerase</fullName>
    </submittedName>
</protein>
<evidence type="ECO:0000313" key="4">
    <source>
        <dbReference type="EMBL" id="SAK39670.1"/>
    </source>
</evidence>
<dbReference type="SFLD" id="SFLDS00019">
    <property type="entry name" value="Glutathione_Transferase_(cytos"/>
    <property type="match status" value="1"/>
</dbReference>
<dbReference type="GO" id="GO:0004364">
    <property type="term" value="F:glutathione transferase activity"/>
    <property type="evidence" value="ECO:0007669"/>
    <property type="project" value="TreeGrafter"/>
</dbReference>
<accession>A0A157Z277</accession>
<dbReference type="AlphaFoldDB" id="A0A157Z277"/>
<dbReference type="CDD" id="cd03191">
    <property type="entry name" value="GST_C_Zeta"/>
    <property type="match status" value="1"/>
</dbReference>
<feature type="domain" description="GST C-terminal" evidence="3">
    <location>
        <begin position="102"/>
        <end position="229"/>
    </location>
</feature>
<dbReference type="GO" id="GO:0016034">
    <property type="term" value="F:maleylacetoacetate isomerase activity"/>
    <property type="evidence" value="ECO:0007669"/>
    <property type="project" value="TreeGrafter"/>
</dbReference>
<name>A0A157Z277_9BURK</name>
<dbReference type="Gene3D" id="3.40.30.10">
    <property type="entry name" value="Glutaredoxin"/>
    <property type="match status" value="1"/>
</dbReference>
<comment type="caution">
    <text evidence="4">The sequence shown here is derived from an EMBL/GenBank/DDBJ whole genome shotgun (WGS) entry which is preliminary data.</text>
</comment>
<proteinExistence type="inferred from homology"/>
<dbReference type="GO" id="GO:0006559">
    <property type="term" value="P:L-phenylalanine catabolic process"/>
    <property type="evidence" value="ECO:0007669"/>
    <property type="project" value="TreeGrafter"/>
</dbReference>
<evidence type="ECO:0000256" key="1">
    <source>
        <dbReference type="ARBA" id="ARBA00010007"/>
    </source>
</evidence>
<dbReference type="PANTHER" id="PTHR42673">
    <property type="entry name" value="MALEYLACETOACETATE ISOMERASE"/>
    <property type="match status" value="1"/>
</dbReference>
<dbReference type="PROSITE" id="PS50404">
    <property type="entry name" value="GST_NTER"/>
    <property type="match status" value="1"/>
</dbReference>